<evidence type="ECO:0000259" key="2">
    <source>
        <dbReference type="Pfam" id="PF08450"/>
    </source>
</evidence>
<evidence type="ECO:0000313" key="3">
    <source>
        <dbReference type="EMBL" id="KAF5354380.1"/>
    </source>
</evidence>
<dbReference type="AlphaFoldDB" id="A0A8H5D6C0"/>
<feature type="chain" id="PRO_5034757335" description="SMP-30/Gluconolactonase/LRE-like region domain-containing protein" evidence="1">
    <location>
        <begin position="18"/>
        <end position="309"/>
    </location>
</feature>
<protein>
    <recommendedName>
        <fullName evidence="2">SMP-30/Gluconolactonase/LRE-like region domain-containing protein</fullName>
    </recommendedName>
</protein>
<proteinExistence type="predicted"/>
<comment type="caution">
    <text evidence="3">The sequence shown here is derived from an EMBL/GenBank/DDBJ whole genome shotgun (WGS) entry which is preliminary data.</text>
</comment>
<evidence type="ECO:0000313" key="4">
    <source>
        <dbReference type="Proteomes" id="UP000559256"/>
    </source>
</evidence>
<accession>A0A8H5D6C0</accession>
<feature type="domain" description="SMP-30/Gluconolactonase/LRE-like region" evidence="2">
    <location>
        <begin position="203"/>
        <end position="294"/>
    </location>
</feature>
<dbReference type="OrthoDB" id="423498at2759"/>
<name>A0A8H5D6C0_9AGAR</name>
<dbReference type="Gene3D" id="2.120.10.30">
    <property type="entry name" value="TolB, C-terminal domain"/>
    <property type="match status" value="1"/>
</dbReference>
<organism evidence="3 4">
    <name type="scientific">Tetrapyrgos nigripes</name>
    <dbReference type="NCBI Taxonomy" id="182062"/>
    <lineage>
        <taxon>Eukaryota</taxon>
        <taxon>Fungi</taxon>
        <taxon>Dikarya</taxon>
        <taxon>Basidiomycota</taxon>
        <taxon>Agaricomycotina</taxon>
        <taxon>Agaricomycetes</taxon>
        <taxon>Agaricomycetidae</taxon>
        <taxon>Agaricales</taxon>
        <taxon>Marasmiineae</taxon>
        <taxon>Marasmiaceae</taxon>
        <taxon>Tetrapyrgos</taxon>
    </lineage>
</organism>
<dbReference type="Proteomes" id="UP000559256">
    <property type="component" value="Unassembled WGS sequence"/>
</dbReference>
<evidence type="ECO:0000256" key="1">
    <source>
        <dbReference type="SAM" id="SignalP"/>
    </source>
</evidence>
<dbReference type="InterPro" id="IPR013658">
    <property type="entry name" value="SGL"/>
</dbReference>
<dbReference type="SUPFAM" id="SSF63829">
    <property type="entry name" value="Calcium-dependent phosphotriesterase"/>
    <property type="match status" value="1"/>
</dbReference>
<keyword evidence="1" id="KW-0732">Signal</keyword>
<keyword evidence="4" id="KW-1185">Reference proteome</keyword>
<feature type="signal peptide" evidence="1">
    <location>
        <begin position="1"/>
        <end position="17"/>
    </location>
</feature>
<dbReference type="InterPro" id="IPR011042">
    <property type="entry name" value="6-blade_b-propeller_TolB-like"/>
</dbReference>
<dbReference type="Pfam" id="PF08450">
    <property type="entry name" value="SGL"/>
    <property type="match status" value="1"/>
</dbReference>
<dbReference type="PANTHER" id="PTHR47064:SF2">
    <property type="entry name" value="SMP-30_GLUCONOLACTONASE_LRE-LIKE REGION DOMAIN-CONTAINING PROTEIN-RELATED"/>
    <property type="match status" value="1"/>
</dbReference>
<dbReference type="EMBL" id="JAACJM010000060">
    <property type="protein sequence ID" value="KAF5354380.1"/>
    <property type="molecule type" value="Genomic_DNA"/>
</dbReference>
<reference evidence="3 4" key="1">
    <citation type="journal article" date="2020" name="ISME J.">
        <title>Uncovering the hidden diversity of litter-decomposition mechanisms in mushroom-forming fungi.</title>
        <authorList>
            <person name="Floudas D."/>
            <person name="Bentzer J."/>
            <person name="Ahren D."/>
            <person name="Johansson T."/>
            <person name="Persson P."/>
            <person name="Tunlid A."/>
        </authorList>
    </citation>
    <scope>NUCLEOTIDE SEQUENCE [LARGE SCALE GENOMIC DNA]</scope>
    <source>
        <strain evidence="3 4">CBS 291.85</strain>
    </source>
</reference>
<dbReference type="PANTHER" id="PTHR47064">
    <property type="entry name" value="PUTATIVE (AFU_ORTHOLOGUE AFUA_1G08990)-RELATED"/>
    <property type="match status" value="1"/>
</dbReference>
<dbReference type="InterPro" id="IPR052988">
    <property type="entry name" value="Oryzine_lactonohydrolase"/>
</dbReference>
<gene>
    <name evidence="3" type="ORF">D9758_010732</name>
</gene>
<sequence>MLDKVGVLLALAFVASAEDLSSISEIIDQAVFVSPSSFAVLGPNATFRTNAFNTSTFFNPTSTSPPFFQIFDPAFLSILGPNASVHEVSRNDTFAFAHEAPVYNPATDEIFFCSNGGGTLGLSDIDHNNVVNKISLKEVEKALAENNGNGSVVHVPYTTLDLPDSLQMTNGGTGPYNSSLIFTTQGRGSLPPSLVLVNPAEPYNATVLLDNFFGRQFNSLNDVKVHPTSGKLYFTDVRYGWLNPNTFRGEPLLPSHVYMLDPETRAVRVVADGFDKPNGIAFSPDGKTAYITDTGALGAQFGNNQTEPA</sequence>